<feature type="domain" description="Up-regulated during septation protein 1" evidence="5">
    <location>
        <begin position="80"/>
        <end position="216"/>
    </location>
</feature>
<evidence type="ECO:0000256" key="4">
    <source>
        <dbReference type="SAM" id="MobiDB-lite"/>
    </source>
</evidence>
<dbReference type="STRING" id="1072389.K1XJE7"/>
<sequence>MSGTIPRQKALPQRPMQDLGYVSAPPNGTRGPPELSGRTVLEGYRSNTTNGFEEKPRYNPLNPTRPQSSPLLNVNDPIQVHLLVETALCDSKEYEILSPEEVDDLQKQCQALTQRIEQTRQGLALQSKYRDAAISMAKLYTNPDKKKSMDGQDGKRRSIFGHNRNVSDSVKEADQERMASEKKCEDLALELWNLEKRQMELQSRLLKHTAGILQMTHKGPKVPMVKGGAQQQGIPGSPESMYTYSNARSSMEPLSDDLFFDERSFYRLADHSDEFEIGGREGFMSQSKGSSKEQMQMIANTERKLEDLNRQLREVIVRANPDRETTYSAPPGDGNSADAGASLQSHLDYMEKSIMTINQGNGGQAQSAGAELSKASTTANRNMGNQGNSEQMETVLMGLWDIIQSGEEDHRQRKADRRKTRMAQNLPEDEDDSPDDDSDPNEKFSLQGFSSKVQWLYTQATRLKDQKKVLQRQIKQQRELNNKSDATKDAEMEQKIEELRRTQDLLTRSEADADNVRQQLSDMMERLAEKDQQQLLRDQARSNGDSAVLKQSQEELNSSNQKLQKVEQELESRIQTIRQVEEQLESRNVRIASLEEELETRNQRISALEKELQDMKDGQTIGNAELQGKITSLESKIASLTQELAAAQAAQALFENSSQEKQKVIDAKEQEKEEMNMEIANLRTEVTIARAELDGAYGSRAQRAAEVAANPEIQREIDALTKSNSSLAAELATLLDKGTANPEAEAKMATLKKELEETIEEYEQMTKASIEWEKERESLEGTIDNLRDERDSLETQLSDEKVRWLGMKSPGIDGTLPPGSTSTSVLKDEFKKMMRDARAENAKALRAEQAERRRLEDELRALKKTQGPGRSGLSQSMGT</sequence>
<reference evidence="7 8" key="1">
    <citation type="journal article" date="2012" name="BMC Genomics">
        <title>Sequencing the genome of Marssonina brunnea reveals fungus-poplar co-evolution.</title>
        <authorList>
            <person name="Zhu S."/>
            <person name="Cao Y.-Z."/>
            <person name="Jiang C."/>
            <person name="Tan B.-Y."/>
            <person name="Wang Z."/>
            <person name="Feng S."/>
            <person name="Zhang L."/>
            <person name="Su X.-H."/>
            <person name="Brejova B."/>
            <person name="Vinar T."/>
            <person name="Xu M."/>
            <person name="Wang M.-X."/>
            <person name="Zhang S.-G."/>
            <person name="Huang M.-R."/>
            <person name="Wu R."/>
            <person name="Zhou Y."/>
        </authorList>
    </citation>
    <scope>NUCLEOTIDE SEQUENCE [LARGE SCALE GENOMIC DNA]</scope>
    <source>
        <strain evidence="7 8">MB_m1</strain>
    </source>
</reference>
<feature type="coiled-coil region" evidence="3">
    <location>
        <begin position="291"/>
        <end position="318"/>
    </location>
</feature>
<dbReference type="InParanoid" id="K1XJE7"/>
<feature type="domain" description="DUF7801" evidence="6">
    <location>
        <begin position="658"/>
        <end position="806"/>
    </location>
</feature>
<dbReference type="InterPro" id="IPR050308">
    <property type="entry name" value="MukB/SMC"/>
</dbReference>
<keyword evidence="2" id="KW-0238">DNA-binding</keyword>
<feature type="compositionally biased region" description="Polar residues" evidence="4">
    <location>
        <begin position="61"/>
        <end position="71"/>
    </location>
</feature>
<evidence type="ECO:0000259" key="5">
    <source>
        <dbReference type="Pfam" id="PF15456"/>
    </source>
</evidence>
<feature type="compositionally biased region" description="Acidic residues" evidence="4">
    <location>
        <begin position="427"/>
        <end position="439"/>
    </location>
</feature>
<dbReference type="HOGENOM" id="CLU_006409_0_0_1"/>
<evidence type="ECO:0000313" key="7">
    <source>
        <dbReference type="EMBL" id="EKD20818.1"/>
    </source>
</evidence>
<dbReference type="GO" id="GO:0003677">
    <property type="term" value="F:DNA binding"/>
    <property type="evidence" value="ECO:0007669"/>
    <property type="project" value="UniProtKB-KW"/>
</dbReference>
<evidence type="ECO:0000256" key="2">
    <source>
        <dbReference type="ARBA" id="ARBA00023125"/>
    </source>
</evidence>
<dbReference type="PANTHER" id="PTHR42963">
    <property type="entry name" value="CHROMOSOME PARTITION PROTEIN MUKB"/>
    <property type="match status" value="1"/>
</dbReference>
<feature type="coiled-coil region" evidence="3">
    <location>
        <begin position="170"/>
        <end position="204"/>
    </location>
</feature>
<feature type="compositionally biased region" description="Basic and acidic residues" evidence="4">
    <location>
        <begin position="842"/>
        <end position="861"/>
    </location>
</feature>
<gene>
    <name evidence="7" type="ORF">MBM_01500</name>
</gene>
<dbReference type="GO" id="GO:0005737">
    <property type="term" value="C:cytoplasm"/>
    <property type="evidence" value="ECO:0007669"/>
    <property type="project" value="TreeGrafter"/>
</dbReference>
<evidence type="ECO:0000256" key="1">
    <source>
        <dbReference type="ARBA" id="ARBA00022490"/>
    </source>
</evidence>
<dbReference type="Pfam" id="PF25078">
    <property type="entry name" value="DUF7801"/>
    <property type="match status" value="1"/>
</dbReference>
<feature type="compositionally biased region" description="Basic residues" evidence="4">
    <location>
        <begin position="412"/>
        <end position="421"/>
    </location>
</feature>
<dbReference type="RefSeq" id="XP_007289389.1">
    <property type="nucleotide sequence ID" value="XM_007289327.1"/>
</dbReference>
<keyword evidence="3" id="KW-0175">Coiled coil</keyword>
<dbReference type="PANTHER" id="PTHR42963:SF1">
    <property type="entry name" value="DUF4476 DOMAIN-CONTAINING PROTEIN"/>
    <property type="match status" value="1"/>
</dbReference>
<feature type="region of interest" description="Disordered" evidence="4">
    <location>
        <begin position="538"/>
        <end position="561"/>
    </location>
</feature>
<dbReference type="GeneID" id="18757435"/>
<feature type="region of interest" description="Disordered" evidence="4">
    <location>
        <begin position="408"/>
        <end position="446"/>
    </location>
</feature>
<dbReference type="EMBL" id="JH921429">
    <property type="protein sequence ID" value="EKD20818.1"/>
    <property type="molecule type" value="Genomic_DNA"/>
</dbReference>
<dbReference type="OMA" id="IDDYEVM"/>
<evidence type="ECO:0000256" key="3">
    <source>
        <dbReference type="SAM" id="Coils"/>
    </source>
</evidence>
<dbReference type="eggNOG" id="ENOG502QWKV">
    <property type="taxonomic scope" value="Eukaryota"/>
</dbReference>
<feature type="region of interest" description="Disordered" evidence="4">
    <location>
        <begin position="319"/>
        <end position="340"/>
    </location>
</feature>
<organism evidence="7 8">
    <name type="scientific">Marssonina brunnea f. sp. multigermtubi (strain MB_m1)</name>
    <name type="common">Marssonina leaf spot fungus</name>
    <dbReference type="NCBI Taxonomy" id="1072389"/>
    <lineage>
        <taxon>Eukaryota</taxon>
        <taxon>Fungi</taxon>
        <taxon>Dikarya</taxon>
        <taxon>Ascomycota</taxon>
        <taxon>Pezizomycotina</taxon>
        <taxon>Leotiomycetes</taxon>
        <taxon>Helotiales</taxon>
        <taxon>Drepanopezizaceae</taxon>
        <taxon>Drepanopeziza</taxon>
    </lineage>
</organism>
<feature type="coiled-coil region" evidence="3">
    <location>
        <begin position="741"/>
        <end position="803"/>
    </location>
</feature>
<keyword evidence="1" id="KW-0963">Cytoplasm</keyword>
<dbReference type="Gene3D" id="1.10.287.1490">
    <property type="match status" value="1"/>
</dbReference>
<accession>K1XJE7</accession>
<dbReference type="InterPro" id="IPR056703">
    <property type="entry name" value="DUF7801"/>
</dbReference>
<evidence type="ECO:0000259" key="6">
    <source>
        <dbReference type="Pfam" id="PF25078"/>
    </source>
</evidence>
<feature type="region of interest" description="Disordered" evidence="4">
    <location>
        <begin position="360"/>
        <end position="388"/>
    </location>
</feature>
<feature type="region of interest" description="Disordered" evidence="4">
    <location>
        <begin position="1"/>
        <end position="71"/>
    </location>
</feature>
<dbReference type="AlphaFoldDB" id="K1XJE7"/>
<proteinExistence type="predicted"/>
<name>K1XJE7_MARBU</name>
<keyword evidence="8" id="KW-1185">Reference proteome</keyword>
<feature type="region of interest" description="Disordered" evidence="4">
    <location>
        <begin position="842"/>
        <end position="879"/>
    </location>
</feature>
<dbReference type="Pfam" id="PF15456">
    <property type="entry name" value="Uds1"/>
    <property type="match status" value="1"/>
</dbReference>
<dbReference type="OrthoDB" id="5569911at2759"/>
<dbReference type="InterPro" id="IPR029191">
    <property type="entry name" value="Uds1"/>
</dbReference>
<dbReference type="KEGG" id="mbe:MBM_01500"/>
<protein>
    <submittedName>
        <fullName evidence="7">Involucrin repeat protein</fullName>
    </submittedName>
</protein>
<dbReference type="Proteomes" id="UP000006753">
    <property type="component" value="Unassembled WGS sequence"/>
</dbReference>
<feature type="compositionally biased region" description="Polar residues" evidence="4">
    <location>
        <begin position="374"/>
        <end position="388"/>
    </location>
</feature>
<evidence type="ECO:0000313" key="8">
    <source>
        <dbReference type="Proteomes" id="UP000006753"/>
    </source>
</evidence>